<keyword evidence="3" id="KW-1185">Reference proteome</keyword>
<dbReference type="RefSeq" id="WP_136735788.1">
    <property type="nucleotide sequence ID" value="NZ_SWDB01000021.1"/>
</dbReference>
<sequence>MSFAKSLILAILATLLLTYLFGNTVFSWLDMDIVVDDHVVEPIEGIAIAALVGIILFVVGLAVFISVFGTLILVVLGALIGLAFVGLTVFWPVLLVGFIVWLLCKEPAPE</sequence>
<evidence type="ECO:0000313" key="3">
    <source>
        <dbReference type="Proteomes" id="UP000307999"/>
    </source>
</evidence>
<dbReference type="AlphaFoldDB" id="A0A4U1B638"/>
<protein>
    <submittedName>
        <fullName evidence="2">Uncharacterized protein</fullName>
    </submittedName>
</protein>
<organism evidence="2 3">
    <name type="scientific">Thalassotalea mangrovi</name>
    <dbReference type="NCBI Taxonomy" id="2572245"/>
    <lineage>
        <taxon>Bacteria</taxon>
        <taxon>Pseudomonadati</taxon>
        <taxon>Pseudomonadota</taxon>
        <taxon>Gammaproteobacteria</taxon>
        <taxon>Alteromonadales</taxon>
        <taxon>Colwelliaceae</taxon>
        <taxon>Thalassotalea</taxon>
    </lineage>
</organism>
<feature type="transmembrane region" description="Helical" evidence="1">
    <location>
        <begin position="82"/>
        <end position="103"/>
    </location>
</feature>
<keyword evidence="1" id="KW-0812">Transmembrane</keyword>
<evidence type="ECO:0000313" key="2">
    <source>
        <dbReference type="EMBL" id="TKB45302.1"/>
    </source>
</evidence>
<dbReference type="EMBL" id="SWDB01000021">
    <property type="protein sequence ID" value="TKB45302.1"/>
    <property type="molecule type" value="Genomic_DNA"/>
</dbReference>
<name>A0A4U1B638_9GAMM</name>
<feature type="transmembrane region" description="Helical" evidence="1">
    <location>
        <begin position="46"/>
        <end position="75"/>
    </location>
</feature>
<evidence type="ECO:0000256" key="1">
    <source>
        <dbReference type="SAM" id="Phobius"/>
    </source>
</evidence>
<comment type="caution">
    <text evidence="2">The sequence shown here is derived from an EMBL/GenBank/DDBJ whole genome shotgun (WGS) entry which is preliminary data.</text>
</comment>
<dbReference type="Proteomes" id="UP000307999">
    <property type="component" value="Unassembled WGS sequence"/>
</dbReference>
<proteinExistence type="predicted"/>
<gene>
    <name evidence="2" type="ORF">E8M12_08855</name>
</gene>
<keyword evidence="1" id="KW-0472">Membrane</keyword>
<keyword evidence="1" id="KW-1133">Transmembrane helix</keyword>
<reference evidence="2 3" key="1">
    <citation type="submission" date="2019-04" db="EMBL/GenBank/DDBJ databases">
        <title>Thalassotalea guangxiensis sp. nov., isolated from sediment of the coastal wetland.</title>
        <authorList>
            <person name="Zheng S."/>
            <person name="Zhang D."/>
        </authorList>
    </citation>
    <scope>NUCLEOTIDE SEQUENCE [LARGE SCALE GENOMIC DNA]</scope>
    <source>
        <strain evidence="2 3">ZS-4</strain>
    </source>
</reference>
<accession>A0A4U1B638</accession>